<accession>A0ABX5Q319</accession>
<dbReference type="RefSeq" id="WP_015362302.1">
    <property type="nucleotide sequence ID" value="NZ_QKZR01000001.1"/>
</dbReference>
<gene>
    <name evidence="1" type="ORF">LX97_01460</name>
</gene>
<evidence type="ECO:0000313" key="2">
    <source>
        <dbReference type="Proteomes" id="UP000248584"/>
    </source>
</evidence>
<keyword evidence="2" id="KW-1185">Reference proteome</keyword>
<dbReference type="Pfam" id="PF19856">
    <property type="entry name" value="DUF6331"/>
    <property type="match status" value="1"/>
</dbReference>
<dbReference type="EMBL" id="QKZR01000001">
    <property type="protein sequence ID" value="PZX44449.1"/>
    <property type="molecule type" value="Genomic_DNA"/>
</dbReference>
<name>A0ABX5Q319_9FLAO</name>
<sequence length="80" mass="9299">MKKEISFNADVYLNLDLEFWHDLEINCIAECCGIDAFDLSPTEIKKTIKYYNQNLIKNNLKVLLKELESTDLKHVSSSVF</sequence>
<proteinExistence type="predicted"/>
<dbReference type="InterPro" id="IPR046294">
    <property type="entry name" value="DUF6331"/>
</dbReference>
<organism evidence="1 2">
    <name type="scientific">Nonlabens dokdonensis</name>
    <dbReference type="NCBI Taxonomy" id="328515"/>
    <lineage>
        <taxon>Bacteria</taxon>
        <taxon>Pseudomonadati</taxon>
        <taxon>Bacteroidota</taxon>
        <taxon>Flavobacteriia</taxon>
        <taxon>Flavobacteriales</taxon>
        <taxon>Flavobacteriaceae</taxon>
        <taxon>Nonlabens</taxon>
    </lineage>
</organism>
<dbReference type="Proteomes" id="UP000248584">
    <property type="component" value="Unassembled WGS sequence"/>
</dbReference>
<comment type="caution">
    <text evidence="1">The sequence shown here is derived from an EMBL/GenBank/DDBJ whole genome shotgun (WGS) entry which is preliminary data.</text>
</comment>
<reference evidence="1 2" key="1">
    <citation type="submission" date="2018-06" db="EMBL/GenBank/DDBJ databases">
        <title>Genomic Encyclopedia of Archaeal and Bacterial Type Strains, Phase II (KMG-II): from individual species to whole genera.</title>
        <authorList>
            <person name="Goeker M."/>
        </authorList>
    </citation>
    <scope>NUCLEOTIDE SEQUENCE [LARGE SCALE GENOMIC DNA]</scope>
    <source>
        <strain evidence="1 2">DSM 17205</strain>
    </source>
</reference>
<protein>
    <submittedName>
        <fullName evidence="1">Uncharacterized protein</fullName>
    </submittedName>
</protein>
<evidence type="ECO:0000313" key="1">
    <source>
        <dbReference type="EMBL" id="PZX44449.1"/>
    </source>
</evidence>